<keyword evidence="5 7" id="KW-0472">Membrane</keyword>
<evidence type="ECO:0000256" key="4">
    <source>
        <dbReference type="ARBA" id="ARBA00022989"/>
    </source>
</evidence>
<dbReference type="NCBIfam" id="TIGR03476">
    <property type="entry name" value="HpnL"/>
    <property type="match status" value="1"/>
</dbReference>
<dbReference type="AlphaFoldDB" id="A0A4Z0NU04"/>
<feature type="compositionally biased region" description="Basic residues" evidence="6">
    <location>
        <begin position="13"/>
        <end position="22"/>
    </location>
</feature>
<reference evidence="8 9" key="1">
    <citation type="submission" date="2019-04" db="EMBL/GenBank/DDBJ databases">
        <authorList>
            <person name="Feng G."/>
            <person name="Zhu H."/>
        </authorList>
    </citation>
    <scope>NUCLEOTIDE SEQUENCE [LARGE SCALE GENOMIC DNA]</scope>
    <source>
        <strain evidence="8 9">6HR-1</strain>
    </source>
</reference>
<evidence type="ECO:0000256" key="6">
    <source>
        <dbReference type="SAM" id="MobiDB-lite"/>
    </source>
</evidence>
<proteinExistence type="predicted"/>
<feature type="transmembrane region" description="Helical" evidence="7">
    <location>
        <begin position="212"/>
        <end position="233"/>
    </location>
</feature>
<dbReference type="InterPro" id="IPR022791">
    <property type="entry name" value="L-PG_synthase/AglD"/>
</dbReference>
<feature type="transmembrane region" description="Helical" evidence="7">
    <location>
        <begin position="95"/>
        <end position="117"/>
    </location>
</feature>
<feature type="transmembrane region" description="Helical" evidence="7">
    <location>
        <begin position="177"/>
        <end position="200"/>
    </location>
</feature>
<feature type="transmembrane region" description="Helical" evidence="7">
    <location>
        <begin position="286"/>
        <end position="304"/>
    </location>
</feature>
<comment type="caution">
    <text evidence="8">The sequence shown here is derived from an EMBL/GenBank/DDBJ whole genome shotgun (WGS) entry which is preliminary data.</text>
</comment>
<keyword evidence="2" id="KW-1003">Cell membrane</keyword>
<evidence type="ECO:0000256" key="1">
    <source>
        <dbReference type="ARBA" id="ARBA00004651"/>
    </source>
</evidence>
<accession>A0A4Z0NU04</accession>
<dbReference type="OrthoDB" id="7348988at2"/>
<feature type="region of interest" description="Disordered" evidence="6">
    <location>
        <begin position="1"/>
        <end position="53"/>
    </location>
</feature>
<evidence type="ECO:0000256" key="2">
    <source>
        <dbReference type="ARBA" id="ARBA00022475"/>
    </source>
</evidence>
<keyword evidence="4 7" id="KW-1133">Transmembrane helix</keyword>
<dbReference type="GO" id="GO:0005886">
    <property type="term" value="C:plasma membrane"/>
    <property type="evidence" value="ECO:0007669"/>
    <property type="project" value="UniProtKB-SubCell"/>
</dbReference>
<evidence type="ECO:0000256" key="5">
    <source>
        <dbReference type="ARBA" id="ARBA00023136"/>
    </source>
</evidence>
<name>A0A4Z0NU04_9HYPH</name>
<evidence type="ECO:0000313" key="8">
    <source>
        <dbReference type="EMBL" id="TGE00685.1"/>
    </source>
</evidence>
<sequence length="400" mass="41145">MPRPVPEAQPDARHRRLPRRRAPAGARSGARPGGDAAGPAPGAGRRAVTAPRAATRPGLGRRLLRRVPLLGAVVGVVLALWLVAANDVGAVGEAFGRVGIAGIAAVVLVRVVIIGLCGLAWARVLTGLTGVAAGPFVLLRFVREGVNVLLPVASVGGEVLGARLLTFWGVTGAASAAGILVDMFFQVVTEALFALAGVLLLSRLEGEQAATLAAWCAKGLGVSGVVLVAFFAVQRYGGAGFVERRVSALARRFAQEGGGAPAGGGVQAALDAVWDRRRWLPLTHGVLLHLAAWFLGALEIWIALRCIGIEGVTLAEAVVLESLSQAIKSAAFPIPSGLGVQEGGFVLLGSLFGIDPHTALALSLVKRVPDVVLGLPALMAWQAIEARRGLMAPKAVPPVV</sequence>
<feature type="transmembrane region" description="Helical" evidence="7">
    <location>
        <begin position="63"/>
        <end position="83"/>
    </location>
</feature>
<evidence type="ECO:0000256" key="7">
    <source>
        <dbReference type="SAM" id="Phobius"/>
    </source>
</evidence>
<feature type="transmembrane region" description="Helical" evidence="7">
    <location>
        <begin position="148"/>
        <end position="170"/>
    </location>
</feature>
<feature type="compositionally biased region" description="Low complexity" evidence="6">
    <location>
        <begin position="37"/>
        <end position="53"/>
    </location>
</feature>
<dbReference type="Pfam" id="PF03706">
    <property type="entry name" value="LPG_synthase_TM"/>
    <property type="match status" value="1"/>
</dbReference>
<protein>
    <submittedName>
        <fullName evidence="8">TIGR00374 family protein</fullName>
    </submittedName>
</protein>
<keyword evidence="9" id="KW-1185">Reference proteome</keyword>
<evidence type="ECO:0000313" key="9">
    <source>
        <dbReference type="Proteomes" id="UP000297535"/>
    </source>
</evidence>
<dbReference type="Proteomes" id="UP000297535">
    <property type="component" value="Unassembled WGS sequence"/>
</dbReference>
<evidence type="ECO:0000256" key="3">
    <source>
        <dbReference type="ARBA" id="ARBA00022692"/>
    </source>
</evidence>
<organism evidence="8 9">
    <name type="scientific">Methylobacterium nonmethylotrophicum</name>
    <dbReference type="NCBI Taxonomy" id="1141884"/>
    <lineage>
        <taxon>Bacteria</taxon>
        <taxon>Pseudomonadati</taxon>
        <taxon>Pseudomonadota</taxon>
        <taxon>Alphaproteobacteria</taxon>
        <taxon>Hyphomicrobiales</taxon>
        <taxon>Methylobacteriaceae</taxon>
        <taxon>Methylobacterium</taxon>
    </lineage>
</organism>
<gene>
    <name evidence="8" type="ORF">EU555_08035</name>
</gene>
<keyword evidence="3 7" id="KW-0812">Transmembrane</keyword>
<comment type="subcellular location">
    <subcellularLocation>
        <location evidence="1">Cell membrane</location>
        <topology evidence="1">Multi-pass membrane protein</topology>
    </subcellularLocation>
</comment>
<dbReference type="EMBL" id="SRLB01000005">
    <property type="protein sequence ID" value="TGE00685.1"/>
    <property type="molecule type" value="Genomic_DNA"/>
</dbReference>